<feature type="domain" description="Polysaccharide biosynthesis protein CapD-like" evidence="3">
    <location>
        <begin position="292"/>
        <end position="592"/>
    </location>
</feature>
<dbReference type="EMBL" id="SOQX01000002">
    <property type="protein sequence ID" value="TDY02707.1"/>
    <property type="molecule type" value="Genomic_DNA"/>
</dbReference>
<evidence type="ECO:0000256" key="2">
    <source>
        <dbReference type="SAM" id="Phobius"/>
    </source>
</evidence>
<evidence type="ECO:0000259" key="3">
    <source>
        <dbReference type="Pfam" id="PF02719"/>
    </source>
</evidence>
<dbReference type="InterPro" id="IPR051203">
    <property type="entry name" value="Polysaccharide_Synthase-Rel"/>
</dbReference>
<protein>
    <submittedName>
        <fullName evidence="4">FlaA1/EpsC-like NDP-sugar epimerase</fullName>
    </submittedName>
</protein>
<feature type="transmembrane region" description="Helical" evidence="2">
    <location>
        <begin position="155"/>
        <end position="173"/>
    </location>
</feature>
<dbReference type="CDD" id="cd05237">
    <property type="entry name" value="UDP_invert_4-6DH_SDR_e"/>
    <property type="match status" value="1"/>
</dbReference>
<comment type="caution">
    <text evidence="4">The sequence shown here is derived from an EMBL/GenBank/DDBJ whole genome shotgun (WGS) entry which is preliminary data.</text>
</comment>
<accession>A0A4R8IXR8</accession>
<dbReference type="PANTHER" id="PTHR43318">
    <property type="entry name" value="UDP-N-ACETYLGLUCOSAMINE 4,6-DEHYDRATASE"/>
    <property type="match status" value="1"/>
</dbReference>
<evidence type="ECO:0000313" key="5">
    <source>
        <dbReference type="Proteomes" id="UP000294914"/>
    </source>
</evidence>
<proteinExistence type="inferred from homology"/>
<reference evidence="4 5" key="1">
    <citation type="submission" date="2019-03" db="EMBL/GenBank/DDBJ databases">
        <title>Genomic Encyclopedia of Type Strains, Phase IV (KMG-IV): sequencing the most valuable type-strain genomes for metagenomic binning, comparative biology and taxonomic classification.</title>
        <authorList>
            <person name="Goeker M."/>
        </authorList>
    </citation>
    <scope>NUCLEOTIDE SEQUENCE [LARGE SCALE GENOMIC DNA]</scope>
    <source>
        <strain evidence="4 5">DSM 16326</strain>
    </source>
</reference>
<dbReference type="RefSeq" id="WP_134081897.1">
    <property type="nucleotide sequence ID" value="NZ_SOQX01000002.1"/>
</dbReference>
<dbReference type="Pfam" id="PF02719">
    <property type="entry name" value="Polysacc_synt_2"/>
    <property type="match status" value="1"/>
</dbReference>
<keyword evidence="2" id="KW-1133">Transmembrane helix</keyword>
<dbReference type="SUPFAM" id="SSF53335">
    <property type="entry name" value="S-adenosyl-L-methionine-dependent methyltransferases"/>
    <property type="match status" value="1"/>
</dbReference>
<feature type="transmembrane region" description="Helical" evidence="2">
    <location>
        <begin position="84"/>
        <end position="105"/>
    </location>
</feature>
<gene>
    <name evidence="4" type="ORF">EDC23_1084</name>
</gene>
<evidence type="ECO:0000313" key="4">
    <source>
        <dbReference type="EMBL" id="TDY02707.1"/>
    </source>
</evidence>
<sequence length="659" mass="73028">MTITRITGWLGDLPRPYKQLVMAASDALLLIMALWAAFSLRLGTLYVPQPPVLWVMLAAPLLAIPLFIRFGLYRAIVRYIGLKAIWVVVQAVSLYALTWAVLAFLSGVESIPRSVILINWLVAILLIGGSRMLARWWFLRLQSEPDASVHGRISVLIYGAGASGIQLATALSFSQQYRPVAFIDDNPALQGHQINGLPVFAFSALDKLIKRLRVREIMLAMPSAPRSRRKMIIRRLEPYSVHVKTLPGFTELADGRVKIEDVKEVEIDDLLGRDHVEPRPELIEANVRDKVVMVTGAGGSIGSELCRQILKHHPRQLLLYEQNEYALYNIDHELIHAPAYQGSSADRVAQRQVLPVLGSVLDQARLERLCTAFGVQTLYHAAAYKHVPMVEMNPVAAIRNNIFGTLHPAQAAINTGVESFVLISTDKAVRPTNTMGASKRFAELILQALSRRQDVGTRFSMVRFGNVLDSSGSVIPLFRRQIQNGGPVTVTDPRIIRYFMTIPEAAELVIQAGAMGQGGDVFVLDMGEPVKILDLAQHMIRLSGLEVRDEEHPDGDIAIEITGLRPGEKLFEELLIGDNVSETCHPAIMRAEEDALDWSRLEAYLKRLDAAVQSFDQQTIRDVLLDAVKGFNPQCGIEDLVYKNAVGMAGENVLEIGNL</sequence>
<feature type="transmembrane region" description="Helical" evidence="2">
    <location>
        <begin position="52"/>
        <end position="72"/>
    </location>
</feature>
<keyword evidence="5" id="KW-1185">Reference proteome</keyword>
<name>A0A4R8IXR8_9GAMM</name>
<dbReference type="Pfam" id="PF13727">
    <property type="entry name" value="CoA_binding_3"/>
    <property type="match status" value="1"/>
</dbReference>
<dbReference type="InterPro" id="IPR003869">
    <property type="entry name" value="Polysac_CapD-like"/>
</dbReference>
<feature type="transmembrane region" description="Helical" evidence="2">
    <location>
        <begin position="20"/>
        <end position="40"/>
    </location>
</feature>
<dbReference type="Gene3D" id="3.40.50.720">
    <property type="entry name" value="NAD(P)-binding Rossmann-like Domain"/>
    <property type="match status" value="2"/>
</dbReference>
<dbReference type="OrthoDB" id="9803111at2"/>
<dbReference type="SUPFAM" id="SSF51735">
    <property type="entry name" value="NAD(P)-binding Rossmann-fold domains"/>
    <property type="match status" value="1"/>
</dbReference>
<organism evidence="4 5">
    <name type="scientific">Thiohalophilus thiocyanatoxydans</name>
    <dbReference type="NCBI Taxonomy" id="381308"/>
    <lineage>
        <taxon>Bacteria</taxon>
        <taxon>Pseudomonadati</taxon>
        <taxon>Pseudomonadota</taxon>
        <taxon>Gammaproteobacteria</taxon>
        <taxon>Thiohalomonadales</taxon>
        <taxon>Thiohalophilaceae</taxon>
        <taxon>Thiohalophilus</taxon>
    </lineage>
</organism>
<comment type="similarity">
    <text evidence="1">Belongs to the polysaccharide synthase family.</text>
</comment>
<dbReference type="AlphaFoldDB" id="A0A4R8IXR8"/>
<keyword evidence="2" id="KW-0812">Transmembrane</keyword>
<keyword evidence="2" id="KW-0472">Membrane</keyword>
<dbReference type="Proteomes" id="UP000294914">
    <property type="component" value="Unassembled WGS sequence"/>
</dbReference>
<dbReference type="InterPro" id="IPR029063">
    <property type="entry name" value="SAM-dependent_MTases_sf"/>
</dbReference>
<evidence type="ECO:0000256" key="1">
    <source>
        <dbReference type="ARBA" id="ARBA00007430"/>
    </source>
</evidence>
<dbReference type="InterPro" id="IPR036291">
    <property type="entry name" value="NAD(P)-bd_dom_sf"/>
</dbReference>
<dbReference type="PANTHER" id="PTHR43318:SF1">
    <property type="entry name" value="POLYSACCHARIDE BIOSYNTHESIS PROTEIN EPSC-RELATED"/>
    <property type="match status" value="1"/>
</dbReference>
<feature type="transmembrane region" description="Helical" evidence="2">
    <location>
        <begin position="111"/>
        <end position="134"/>
    </location>
</feature>